<dbReference type="SUPFAM" id="SSF54236">
    <property type="entry name" value="Ubiquitin-like"/>
    <property type="match status" value="1"/>
</dbReference>
<dbReference type="SMART" id="SM00553">
    <property type="entry name" value="SEP"/>
    <property type="match status" value="1"/>
</dbReference>
<dbReference type="InterPro" id="IPR012989">
    <property type="entry name" value="SEP_domain"/>
</dbReference>
<protein>
    <submittedName>
        <fullName evidence="4">Protein phosphatase regulator</fullName>
    </submittedName>
</protein>
<dbReference type="GO" id="GO:0043130">
    <property type="term" value="F:ubiquitin binding"/>
    <property type="evidence" value="ECO:0007669"/>
    <property type="project" value="TreeGrafter"/>
</dbReference>
<dbReference type="PANTHER" id="PTHR23333:SF20">
    <property type="entry name" value="NSFL1 COFACTOR P47"/>
    <property type="match status" value="1"/>
</dbReference>
<feature type="compositionally biased region" description="Low complexity" evidence="1">
    <location>
        <begin position="88"/>
        <end position="105"/>
    </location>
</feature>
<dbReference type="EMBL" id="JANBUO010001263">
    <property type="protein sequence ID" value="KAJ2799037.1"/>
    <property type="molecule type" value="Genomic_DNA"/>
</dbReference>
<evidence type="ECO:0000259" key="3">
    <source>
        <dbReference type="PROSITE" id="PS51399"/>
    </source>
</evidence>
<keyword evidence="5" id="KW-1185">Reference proteome</keyword>
<dbReference type="PANTHER" id="PTHR23333">
    <property type="entry name" value="UBX DOMAIN CONTAINING PROTEIN"/>
    <property type="match status" value="1"/>
</dbReference>
<dbReference type="FunFam" id="3.30.420.210:FF:000002">
    <property type="entry name" value="UBX domain-containing protein 1"/>
    <property type="match status" value="1"/>
</dbReference>
<evidence type="ECO:0000313" key="4">
    <source>
        <dbReference type="EMBL" id="KAJ2799037.1"/>
    </source>
</evidence>
<dbReference type="InterPro" id="IPR029071">
    <property type="entry name" value="Ubiquitin-like_domsf"/>
</dbReference>
<dbReference type="GO" id="GO:0000045">
    <property type="term" value="P:autophagosome assembly"/>
    <property type="evidence" value="ECO:0007669"/>
    <property type="project" value="TreeGrafter"/>
</dbReference>
<dbReference type="InterPro" id="IPR001012">
    <property type="entry name" value="UBX_dom"/>
</dbReference>
<evidence type="ECO:0000313" key="5">
    <source>
        <dbReference type="Proteomes" id="UP001140094"/>
    </source>
</evidence>
<dbReference type="GO" id="GO:0005634">
    <property type="term" value="C:nucleus"/>
    <property type="evidence" value="ECO:0007669"/>
    <property type="project" value="TreeGrafter"/>
</dbReference>
<gene>
    <name evidence="4" type="primary">SHP1</name>
    <name evidence="4" type="ORF">H4R20_004594</name>
</gene>
<dbReference type="AlphaFoldDB" id="A0A9W8HTE4"/>
<dbReference type="Pfam" id="PF00789">
    <property type="entry name" value="UBX"/>
    <property type="match status" value="1"/>
</dbReference>
<dbReference type="GO" id="GO:0043161">
    <property type="term" value="P:proteasome-mediated ubiquitin-dependent protein catabolic process"/>
    <property type="evidence" value="ECO:0007669"/>
    <property type="project" value="TreeGrafter"/>
</dbReference>
<dbReference type="OrthoDB" id="25887at2759"/>
<dbReference type="GO" id="GO:0061025">
    <property type="term" value="P:membrane fusion"/>
    <property type="evidence" value="ECO:0007669"/>
    <property type="project" value="TreeGrafter"/>
</dbReference>
<dbReference type="GO" id="GO:0005829">
    <property type="term" value="C:cytosol"/>
    <property type="evidence" value="ECO:0007669"/>
    <property type="project" value="TreeGrafter"/>
</dbReference>
<dbReference type="Gene3D" id="3.10.20.90">
    <property type="entry name" value="Phosphatidylinositol 3-kinase Catalytic Subunit, Chain A, domain 1"/>
    <property type="match status" value="1"/>
</dbReference>
<feature type="region of interest" description="Disordered" evidence="1">
    <location>
        <begin position="59"/>
        <end position="113"/>
    </location>
</feature>
<proteinExistence type="predicted"/>
<sequence length="189" mass="19999">LTFWRNGFSIGDGPLYNLEDPVNRQNLEAILQGRAPLDILNVRPGQRVEMKIAVRRGEDYVPSAPSPSAQPFVGQGRRLGGIGPTVDTPPASSTSASAASQTPASLTLDPSQPTVQVQIRMADGTRLVARANPSHTIGDLRSFVLSQSPAAAQRPFAFKAIRPPAVLSDDSLTIDAAGIANAAIAQYFI</sequence>
<evidence type="ECO:0000259" key="2">
    <source>
        <dbReference type="PROSITE" id="PS50033"/>
    </source>
</evidence>
<dbReference type="Pfam" id="PF08059">
    <property type="entry name" value="SEP"/>
    <property type="match status" value="1"/>
</dbReference>
<feature type="non-terminal residue" evidence="4">
    <location>
        <position position="1"/>
    </location>
</feature>
<dbReference type="PROSITE" id="PS51399">
    <property type="entry name" value="SEP"/>
    <property type="match status" value="1"/>
</dbReference>
<dbReference type="Proteomes" id="UP001140094">
    <property type="component" value="Unassembled WGS sequence"/>
</dbReference>
<dbReference type="SUPFAM" id="SSF102848">
    <property type="entry name" value="NSFL1 (p97 ATPase) cofactor p47, SEP domain"/>
    <property type="match status" value="1"/>
</dbReference>
<reference evidence="4" key="1">
    <citation type="submission" date="2022-07" db="EMBL/GenBank/DDBJ databases">
        <title>Phylogenomic reconstructions and comparative analyses of Kickxellomycotina fungi.</title>
        <authorList>
            <person name="Reynolds N.K."/>
            <person name="Stajich J.E."/>
            <person name="Barry K."/>
            <person name="Grigoriev I.V."/>
            <person name="Crous P."/>
            <person name="Smith M.E."/>
        </authorList>
    </citation>
    <scope>NUCLEOTIDE SEQUENCE</scope>
    <source>
        <strain evidence="4">NRRL 1565</strain>
    </source>
</reference>
<comment type="caution">
    <text evidence="4">The sequence shown here is derived from an EMBL/GenBank/DDBJ whole genome shotgun (WGS) entry which is preliminary data.</text>
</comment>
<evidence type="ECO:0000256" key="1">
    <source>
        <dbReference type="SAM" id="MobiDB-lite"/>
    </source>
</evidence>
<dbReference type="Gene3D" id="3.30.420.210">
    <property type="entry name" value="SEP domain"/>
    <property type="match status" value="1"/>
</dbReference>
<dbReference type="GO" id="GO:0007030">
    <property type="term" value="P:Golgi organization"/>
    <property type="evidence" value="ECO:0007669"/>
    <property type="project" value="TreeGrafter"/>
</dbReference>
<organism evidence="4 5">
    <name type="scientific">Coemansia guatemalensis</name>
    <dbReference type="NCBI Taxonomy" id="2761395"/>
    <lineage>
        <taxon>Eukaryota</taxon>
        <taxon>Fungi</taxon>
        <taxon>Fungi incertae sedis</taxon>
        <taxon>Zoopagomycota</taxon>
        <taxon>Kickxellomycotina</taxon>
        <taxon>Kickxellomycetes</taxon>
        <taxon>Kickxellales</taxon>
        <taxon>Kickxellaceae</taxon>
        <taxon>Coemansia</taxon>
    </lineage>
</organism>
<dbReference type="PROSITE" id="PS50033">
    <property type="entry name" value="UBX"/>
    <property type="match status" value="1"/>
</dbReference>
<name>A0A9W8HTE4_9FUNG</name>
<dbReference type="GO" id="GO:0031468">
    <property type="term" value="P:nuclear membrane reassembly"/>
    <property type="evidence" value="ECO:0007669"/>
    <property type="project" value="TreeGrafter"/>
</dbReference>
<dbReference type="InterPro" id="IPR036241">
    <property type="entry name" value="NSFL1C_SEP_dom_sf"/>
</dbReference>
<feature type="domain" description="UBX" evidence="2">
    <location>
        <begin position="110"/>
        <end position="187"/>
    </location>
</feature>
<feature type="domain" description="SEP" evidence="3">
    <location>
        <begin position="1"/>
        <end position="61"/>
    </location>
</feature>
<accession>A0A9W8HTE4</accession>